<sequence length="99" mass="11982">MMRTVMDDHAYRQTLYSRFKLPVIGVQRHQLDLSRELNVIRNRVWKILRFTLRKCAYNIQVLHHLDYEDFACRRAMVVLNPVNPFRHLVKKFIHSSDAM</sequence>
<dbReference type="Proteomes" id="UP001148838">
    <property type="component" value="Unassembled WGS sequence"/>
</dbReference>
<name>A0ABQ8TYB1_PERAM</name>
<reference evidence="1 2" key="1">
    <citation type="journal article" date="2022" name="Allergy">
        <title>Genome assembly and annotation of Periplaneta americana reveal a comprehensive cockroach allergen profile.</title>
        <authorList>
            <person name="Wang L."/>
            <person name="Xiong Q."/>
            <person name="Saelim N."/>
            <person name="Wang L."/>
            <person name="Nong W."/>
            <person name="Wan A.T."/>
            <person name="Shi M."/>
            <person name="Liu X."/>
            <person name="Cao Q."/>
            <person name="Hui J.H.L."/>
            <person name="Sookrung N."/>
            <person name="Leung T.F."/>
            <person name="Tungtrongchitr A."/>
            <person name="Tsui S.K.W."/>
        </authorList>
    </citation>
    <scope>NUCLEOTIDE SEQUENCE [LARGE SCALE GENOMIC DNA]</scope>
    <source>
        <strain evidence="1">PWHHKU_190912</strain>
    </source>
</reference>
<keyword evidence="2" id="KW-1185">Reference proteome</keyword>
<comment type="caution">
    <text evidence="1">The sequence shown here is derived from an EMBL/GenBank/DDBJ whole genome shotgun (WGS) entry which is preliminary data.</text>
</comment>
<accession>A0ABQ8TYB1</accession>
<gene>
    <name evidence="1" type="ORF">ANN_03179</name>
</gene>
<protein>
    <submittedName>
        <fullName evidence="1">Uncharacterized protein</fullName>
    </submittedName>
</protein>
<proteinExistence type="predicted"/>
<dbReference type="EMBL" id="JAJSOF020000001">
    <property type="protein sequence ID" value="KAJ4451709.1"/>
    <property type="molecule type" value="Genomic_DNA"/>
</dbReference>
<evidence type="ECO:0000313" key="2">
    <source>
        <dbReference type="Proteomes" id="UP001148838"/>
    </source>
</evidence>
<evidence type="ECO:0000313" key="1">
    <source>
        <dbReference type="EMBL" id="KAJ4451709.1"/>
    </source>
</evidence>
<organism evidence="1 2">
    <name type="scientific">Periplaneta americana</name>
    <name type="common">American cockroach</name>
    <name type="synonym">Blatta americana</name>
    <dbReference type="NCBI Taxonomy" id="6978"/>
    <lineage>
        <taxon>Eukaryota</taxon>
        <taxon>Metazoa</taxon>
        <taxon>Ecdysozoa</taxon>
        <taxon>Arthropoda</taxon>
        <taxon>Hexapoda</taxon>
        <taxon>Insecta</taxon>
        <taxon>Pterygota</taxon>
        <taxon>Neoptera</taxon>
        <taxon>Polyneoptera</taxon>
        <taxon>Dictyoptera</taxon>
        <taxon>Blattodea</taxon>
        <taxon>Blattoidea</taxon>
        <taxon>Blattidae</taxon>
        <taxon>Blattinae</taxon>
        <taxon>Periplaneta</taxon>
    </lineage>
</organism>